<dbReference type="AlphaFoldDB" id="A0A2U1PXR3"/>
<accession>A0A2U1PXR3</accession>
<dbReference type="Proteomes" id="UP000245207">
    <property type="component" value="Unassembled WGS sequence"/>
</dbReference>
<dbReference type="SUPFAM" id="SSF48371">
    <property type="entry name" value="ARM repeat"/>
    <property type="match status" value="1"/>
</dbReference>
<dbReference type="EMBL" id="PKPP01000619">
    <property type="protein sequence ID" value="PWA90558.1"/>
    <property type="molecule type" value="Genomic_DNA"/>
</dbReference>
<dbReference type="OrthoDB" id="768580at2759"/>
<dbReference type="STRING" id="35608.A0A2U1PXR3"/>
<keyword evidence="2" id="KW-1185">Reference proteome</keyword>
<comment type="caution">
    <text evidence="1">The sequence shown here is derived from an EMBL/GenBank/DDBJ whole genome shotgun (WGS) entry which is preliminary data.</text>
</comment>
<dbReference type="PANTHER" id="PTHR10257">
    <property type="entry name" value="SERINE/THREONINE PROTEIN PHOSPHATASE 2A PP2A REGULATORY SUBUNIT B"/>
    <property type="match status" value="1"/>
</dbReference>
<sequence>MGAQRNSPITIATSPAKKSTTLQFLFNLDSKGCHSPDNKIQSLDSRNDELQLIIFYCTQLRLDDQESALKRLKLTQLLSIIKTSITPISDEIQESLYKMVASNLFRPLPPPSSSTVSVISCEVDDVIAAPSAAWQHLQIVYDILLRLISKKDVKSLQGEHSGGPRISNHGPPIGDHFIGRNFILNLLNLFNSDDPRERNAVKNVVHRIYSKFTFYRSFMRKSMTELLLYFIYESDQRQNGIGEILEIWGSIINGFMVPLKDEHKAFLSRVLIPLHKPKNMMVYHRQLAYCVSQYVQKEVELGCVVIGKILRCWPVTNCQKEVLLIGELEEIVESIDHGQYLKVALPLWTQIAKCIKSDNSQVAERALYICNNEQFMRVVSQDMEMVFPIVVEAIEKNLKSHWSTNVQQLTQNVKMLLDELEPVLYKKCLERMEKRELTTRLEEYTRRNRWERIEMAAIANNMEWFCRD</sequence>
<dbReference type="PANTHER" id="PTHR10257:SF28">
    <property type="entry name" value="SERINE_THREONINE PROTEIN PHOSPHATASE 2A REGULATORY SUBUNIT"/>
    <property type="match status" value="1"/>
</dbReference>
<dbReference type="Pfam" id="PF01603">
    <property type="entry name" value="B56"/>
    <property type="match status" value="2"/>
</dbReference>
<proteinExistence type="predicted"/>
<name>A0A2U1PXR3_ARTAN</name>
<protein>
    <submittedName>
        <fullName evidence="1">Armadillo-type fold</fullName>
    </submittedName>
</protein>
<dbReference type="InterPro" id="IPR016024">
    <property type="entry name" value="ARM-type_fold"/>
</dbReference>
<dbReference type="InterPro" id="IPR011989">
    <property type="entry name" value="ARM-like"/>
</dbReference>
<dbReference type="GO" id="GO:0007165">
    <property type="term" value="P:signal transduction"/>
    <property type="evidence" value="ECO:0007669"/>
    <property type="project" value="InterPro"/>
</dbReference>
<organism evidence="1 2">
    <name type="scientific">Artemisia annua</name>
    <name type="common">Sweet wormwood</name>
    <dbReference type="NCBI Taxonomy" id="35608"/>
    <lineage>
        <taxon>Eukaryota</taxon>
        <taxon>Viridiplantae</taxon>
        <taxon>Streptophyta</taxon>
        <taxon>Embryophyta</taxon>
        <taxon>Tracheophyta</taxon>
        <taxon>Spermatophyta</taxon>
        <taxon>Magnoliopsida</taxon>
        <taxon>eudicotyledons</taxon>
        <taxon>Gunneridae</taxon>
        <taxon>Pentapetalae</taxon>
        <taxon>asterids</taxon>
        <taxon>campanulids</taxon>
        <taxon>Asterales</taxon>
        <taxon>Asteraceae</taxon>
        <taxon>Asteroideae</taxon>
        <taxon>Anthemideae</taxon>
        <taxon>Artemisiinae</taxon>
        <taxon>Artemisia</taxon>
    </lineage>
</organism>
<reference evidence="1 2" key="1">
    <citation type="journal article" date="2018" name="Mol. Plant">
        <title>The genome of Artemisia annua provides insight into the evolution of Asteraceae family and artemisinin biosynthesis.</title>
        <authorList>
            <person name="Shen Q."/>
            <person name="Zhang L."/>
            <person name="Liao Z."/>
            <person name="Wang S."/>
            <person name="Yan T."/>
            <person name="Shi P."/>
            <person name="Liu M."/>
            <person name="Fu X."/>
            <person name="Pan Q."/>
            <person name="Wang Y."/>
            <person name="Lv Z."/>
            <person name="Lu X."/>
            <person name="Zhang F."/>
            <person name="Jiang W."/>
            <person name="Ma Y."/>
            <person name="Chen M."/>
            <person name="Hao X."/>
            <person name="Li L."/>
            <person name="Tang Y."/>
            <person name="Lv G."/>
            <person name="Zhou Y."/>
            <person name="Sun X."/>
            <person name="Brodelius P.E."/>
            <person name="Rose J.K.C."/>
            <person name="Tang K."/>
        </authorList>
    </citation>
    <scope>NUCLEOTIDE SEQUENCE [LARGE SCALE GENOMIC DNA]</scope>
    <source>
        <strain evidence="2">cv. Huhao1</strain>
        <tissue evidence="1">Leaf</tissue>
    </source>
</reference>
<dbReference type="Gene3D" id="1.25.10.10">
    <property type="entry name" value="Leucine-rich Repeat Variant"/>
    <property type="match status" value="1"/>
</dbReference>
<dbReference type="FunFam" id="1.25.10.10:FF:000331">
    <property type="entry name" value="Phosphoprotein phosphatase, putative"/>
    <property type="match status" value="1"/>
</dbReference>
<evidence type="ECO:0000313" key="2">
    <source>
        <dbReference type="Proteomes" id="UP000245207"/>
    </source>
</evidence>
<evidence type="ECO:0000313" key="1">
    <source>
        <dbReference type="EMBL" id="PWA90558.1"/>
    </source>
</evidence>
<dbReference type="GO" id="GO:0000159">
    <property type="term" value="C:protein phosphatase type 2A complex"/>
    <property type="evidence" value="ECO:0007669"/>
    <property type="project" value="InterPro"/>
</dbReference>
<dbReference type="InterPro" id="IPR002554">
    <property type="entry name" value="PP2A_B56"/>
</dbReference>
<dbReference type="GO" id="GO:0019888">
    <property type="term" value="F:protein phosphatase regulator activity"/>
    <property type="evidence" value="ECO:0007669"/>
    <property type="project" value="InterPro"/>
</dbReference>
<gene>
    <name evidence="1" type="ORF">CTI12_AA096470</name>
</gene>